<dbReference type="SUPFAM" id="SSF52943">
    <property type="entry name" value="ATP synthase (F1-ATPase), gamma subunit"/>
    <property type="match status" value="1"/>
</dbReference>
<evidence type="ECO:0000256" key="6">
    <source>
        <dbReference type="ARBA" id="ARBA00023136"/>
    </source>
</evidence>
<dbReference type="OrthoDB" id="354146at2759"/>
<evidence type="ECO:0000256" key="9">
    <source>
        <dbReference type="RuleBase" id="RU004001"/>
    </source>
</evidence>
<comment type="caution">
    <text evidence="10">The sequence shown here is derived from an EMBL/GenBank/DDBJ whole genome shotgun (WGS) entry which is preliminary data.</text>
</comment>
<comment type="subunit">
    <text evidence="9">F-type ATPases have 2 components, CF(1) - the catalytic core - and CF(0) - the membrane proton channel. CF(1) and CF(0) have multiple subunits.</text>
</comment>
<dbReference type="CDD" id="cd12151">
    <property type="entry name" value="F1-ATPase_gamma"/>
    <property type="match status" value="1"/>
</dbReference>
<dbReference type="RefSeq" id="XP_067069536.1">
    <property type="nucleotide sequence ID" value="XM_067211741.1"/>
</dbReference>
<dbReference type="GO" id="GO:0045259">
    <property type="term" value="C:proton-transporting ATP synthase complex"/>
    <property type="evidence" value="ECO:0007669"/>
    <property type="project" value="UniProtKB-KW"/>
</dbReference>
<keyword evidence="7 9" id="KW-0139">CF(1)</keyword>
<dbReference type="PRINTS" id="PR00126">
    <property type="entry name" value="ATPASEGAMMA"/>
</dbReference>
<dbReference type="PANTHER" id="PTHR11693:SF22">
    <property type="entry name" value="ATP SYNTHASE SUBUNIT GAMMA, MITOCHONDRIAL"/>
    <property type="match status" value="1"/>
</dbReference>
<dbReference type="InterPro" id="IPR000131">
    <property type="entry name" value="ATP_synth_F1_gsu"/>
</dbReference>
<protein>
    <recommendedName>
        <fullName evidence="9">ATP synthase subunit gamma</fullName>
    </recommendedName>
</protein>
<name>A0A1J4MTX0_9CRYT</name>
<gene>
    <name evidence="10" type="ORF">cand_015060</name>
</gene>
<dbReference type="GO" id="GO:0046933">
    <property type="term" value="F:proton-transporting ATP synthase activity, rotational mechanism"/>
    <property type="evidence" value="ECO:0007669"/>
    <property type="project" value="InterPro"/>
</dbReference>
<keyword evidence="8 9" id="KW-0066">ATP synthesis</keyword>
<keyword evidence="6" id="KW-0472">Membrane</keyword>
<keyword evidence="4 9" id="KW-0375">Hydrogen ion transport</keyword>
<dbReference type="VEuPathDB" id="CryptoDB:cand_015060"/>
<dbReference type="AlphaFoldDB" id="A0A1J4MTX0"/>
<dbReference type="NCBIfam" id="TIGR01146">
    <property type="entry name" value="ATPsyn_F1gamma"/>
    <property type="match status" value="1"/>
</dbReference>
<evidence type="ECO:0000256" key="3">
    <source>
        <dbReference type="ARBA" id="ARBA00022448"/>
    </source>
</evidence>
<dbReference type="Gene3D" id="3.40.1380.10">
    <property type="match status" value="1"/>
</dbReference>
<dbReference type="InterPro" id="IPR035968">
    <property type="entry name" value="ATP_synth_F1_ATPase_gsu"/>
</dbReference>
<dbReference type="Gene3D" id="1.10.287.80">
    <property type="entry name" value="ATP synthase, gamma subunit, helix hairpin domain"/>
    <property type="match status" value="1"/>
</dbReference>
<dbReference type="EMBL" id="LRBS01000031">
    <property type="protein sequence ID" value="OII77690.1"/>
    <property type="molecule type" value="Genomic_DNA"/>
</dbReference>
<keyword evidence="5 9" id="KW-0406">Ion transport</keyword>
<evidence type="ECO:0000313" key="10">
    <source>
        <dbReference type="EMBL" id="OII77690.1"/>
    </source>
</evidence>
<evidence type="ECO:0000256" key="2">
    <source>
        <dbReference type="ARBA" id="ARBA00007681"/>
    </source>
</evidence>
<organism evidence="10 11">
    <name type="scientific">Cryptosporidium andersoni</name>
    <dbReference type="NCBI Taxonomy" id="117008"/>
    <lineage>
        <taxon>Eukaryota</taxon>
        <taxon>Sar</taxon>
        <taxon>Alveolata</taxon>
        <taxon>Apicomplexa</taxon>
        <taxon>Conoidasida</taxon>
        <taxon>Coccidia</taxon>
        <taxon>Eucoccidiorida</taxon>
        <taxon>Eimeriorina</taxon>
        <taxon>Cryptosporidiidae</taxon>
        <taxon>Cryptosporidium</taxon>
    </lineage>
</organism>
<proteinExistence type="inferred from homology"/>
<dbReference type="PANTHER" id="PTHR11693">
    <property type="entry name" value="ATP SYNTHASE GAMMA CHAIN"/>
    <property type="match status" value="1"/>
</dbReference>
<reference evidence="10 11" key="1">
    <citation type="submission" date="2016-10" db="EMBL/GenBank/DDBJ databases">
        <title>Reductive evolution of mitochondrial metabolism and differential evolution of invasion-related proteins in Cryptosporidium.</title>
        <authorList>
            <person name="Liu S."/>
            <person name="Roellig D.M."/>
            <person name="Guo Y."/>
            <person name="Li N."/>
            <person name="Frace M.A."/>
            <person name="Tang K."/>
            <person name="Zhang L."/>
            <person name="Feng Y."/>
            <person name="Xiao L."/>
        </authorList>
    </citation>
    <scope>NUCLEOTIDE SEQUENCE [LARGE SCALE GENOMIC DNA]</scope>
    <source>
        <strain evidence="10">30847</strain>
    </source>
</reference>
<dbReference type="GeneID" id="92365691"/>
<evidence type="ECO:0000256" key="7">
    <source>
        <dbReference type="ARBA" id="ARBA00023196"/>
    </source>
</evidence>
<comment type="similarity">
    <text evidence="2 9">Belongs to the ATPase gamma chain family.</text>
</comment>
<evidence type="ECO:0000256" key="1">
    <source>
        <dbReference type="ARBA" id="ARBA00004170"/>
    </source>
</evidence>
<evidence type="ECO:0000256" key="5">
    <source>
        <dbReference type="ARBA" id="ARBA00023065"/>
    </source>
</evidence>
<dbReference type="Pfam" id="PF00231">
    <property type="entry name" value="ATP-synt"/>
    <property type="match status" value="1"/>
</dbReference>
<evidence type="ECO:0000256" key="4">
    <source>
        <dbReference type="ARBA" id="ARBA00022781"/>
    </source>
</evidence>
<evidence type="ECO:0000256" key="8">
    <source>
        <dbReference type="ARBA" id="ARBA00023310"/>
    </source>
</evidence>
<dbReference type="Proteomes" id="UP000186804">
    <property type="component" value="Unassembled WGS sequence"/>
</dbReference>
<comment type="subcellular location">
    <subcellularLocation>
        <location evidence="1">Membrane</location>
        <topology evidence="1">Peripheral membrane protein</topology>
    </subcellularLocation>
</comment>
<evidence type="ECO:0000313" key="11">
    <source>
        <dbReference type="Proteomes" id="UP000186804"/>
    </source>
</evidence>
<sequence>MSMNRSTRKLLFCLPKHFKLCRSWQINKVLYLSTANEKIIKTRMKSIESIQKMTNAMKVVARSKLKSDQKRFEPSLHFTTTLKSLFKDIFPAIELNNKSGEDDIVYILLPLTSDKGLCGGCNSALANLTKLKINELESQGYKVLICGVGEKIGNILQRNYSSRFIHMFSGIGKNSLNYSMATVISQKILNEMLKYSNCKLALLYNQIRSAIAFDIVFEPLITPKDIQESINSSWDLDKNYELEPQKSELLPDFYEIYLVASIFGAMLNGNIAEQSSRVFAMDNACKNAEEMISSLTILHNKSRQSRITMELIEIISGTNT</sequence>
<keyword evidence="11" id="KW-1185">Reference proteome</keyword>
<keyword evidence="3 9" id="KW-0813">Transport</keyword>
<accession>A0A1J4MTX0</accession>